<reference evidence="2 3" key="1">
    <citation type="journal article" date="2018" name="Front. Plant Sci.">
        <title>Red Clover (Trifolium pratense) and Zigzag Clover (T. medium) - A Picture of Genomic Similarities and Differences.</title>
        <authorList>
            <person name="Dluhosova J."/>
            <person name="Istvanek J."/>
            <person name="Nedelnik J."/>
            <person name="Repkova J."/>
        </authorList>
    </citation>
    <scope>NUCLEOTIDE SEQUENCE [LARGE SCALE GENOMIC DNA]</scope>
    <source>
        <strain evidence="3">cv. 10/8</strain>
        <tissue evidence="2">Leaf</tissue>
    </source>
</reference>
<accession>A0A392S135</accession>
<dbReference type="AlphaFoldDB" id="A0A392S135"/>
<comment type="caution">
    <text evidence="2">The sequence shown here is derived from an EMBL/GenBank/DDBJ whole genome shotgun (WGS) entry which is preliminary data.</text>
</comment>
<proteinExistence type="predicted"/>
<feature type="region of interest" description="Disordered" evidence="1">
    <location>
        <begin position="1"/>
        <end position="61"/>
    </location>
</feature>
<organism evidence="2 3">
    <name type="scientific">Trifolium medium</name>
    <dbReference type="NCBI Taxonomy" id="97028"/>
    <lineage>
        <taxon>Eukaryota</taxon>
        <taxon>Viridiplantae</taxon>
        <taxon>Streptophyta</taxon>
        <taxon>Embryophyta</taxon>
        <taxon>Tracheophyta</taxon>
        <taxon>Spermatophyta</taxon>
        <taxon>Magnoliopsida</taxon>
        <taxon>eudicotyledons</taxon>
        <taxon>Gunneridae</taxon>
        <taxon>Pentapetalae</taxon>
        <taxon>rosids</taxon>
        <taxon>fabids</taxon>
        <taxon>Fabales</taxon>
        <taxon>Fabaceae</taxon>
        <taxon>Papilionoideae</taxon>
        <taxon>50 kb inversion clade</taxon>
        <taxon>NPAAA clade</taxon>
        <taxon>Hologalegina</taxon>
        <taxon>IRL clade</taxon>
        <taxon>Trifolieae</taxon>
        <taxon>Trifolium</taxon>
    </lineage>
</organism>
<evidence type="ECO:0000313" key="2">
    <source>
        <dbReference type="EMBL" id="MCI42369.1"/>
    </source>
</evidence>
<protein>
    <submittedName>
        <fullName evidence="2">Uncharacterized protein</fullName>
    </submittedName>
</protein>
<dbReference type="EMBL" id="LXQA010303625">
    <property type="protein sequence ID" value="MCI42369.1"/>
    <property type="molecule type" value="Genomic_DNA"/>
</dbReference>
<dbReference type="Proteomes" id="UP000265520">
    <property type="component" value="Unassembled WGS sequence"/>
</dbReference>
<name>A0A392S135_9FABA</name>
<keyword evidence="3" id="KW-1185">Reference proteome</keyword>
<feature type="compositionally biased region" description="Pro residues" evidence="1">
    <location>
        <begin position="49"/>
        <end position="61"/>
    </location>
</feature>
<feature type="non-terminal residue" evidence="2">
    <location>
        <position position="61"/>
    </location>
</feature>
<sequence>MPVMHEIEPHSPTHNTLPMPVMLETEPHSPPTPQPNPKNTFGTENNSPTPFPTPQPCPAPL</sequence>
<feature type="compositionally biased region" description="Polar residues" evidence="1">
    <location>
        <begin position="37"/>
        <end position="47"/>
    </location>
</feature>
<feature type="compositionally biased region" description="Basic and acidic residues" evidence="1">
    <location>
        <begin position="1"/>
        <end position="11"/>
    </location>
</feature>
<evidence type="ECO:0000313" key="3">
    <source>
        <dbReference type="Proteomes" id="UP000265520"/>
    </source>
</evidence>
<evidence type="ECO:0000256" key="1">
    <source>
        <dbReference type="SAM" id="MobiDB-lite"/>
    </source>
</evidence>